<gene>
    <name evidence="5" type="ORF">O987_16445</name>
</gene>
<dbReference type="HOGENOM" id="CLU_047522_0_0_4"/>
<proteinExistence type="predicted"/>
<dbReference type="InterPro" id="IPR009057">
    <property type="entry name" value="Homeodomain-like_sf"/>
</dbReference>
<dbReference type="InterPro" id="IPR032687">
    <property type="entry name" value="AraC-type_N"/>
</dbReference>
<dbReference type="EMBL" id="CP006704">
    <property type="protein sequence ID" value="AIJ47403.1"/>
    <property type="molecule type" value="Genomic_DNA"/>
</dbReference>
<dbReference type="SMART" id="SM00342">
    <property type="entry name" value="HTH_ARAC"/>
    <property type="match status" value="1"/>
</dbReference>
<organism evidence="5 6">
    <name type="scientific">Comamonas testosteroni TK102</name>
    <dbReference type="NCBI Taxonomy" id="1392005"/>
    <lineage>
        <taxon>Bacteria</taxon>
        <taxon>Pseudomonadati</taxon>
        <taxon>Pseudomonadota</taxon>
        <taxon>Betaproteobacteria</taxon>
        <taxon>Burkholderiales</taxon>
        <taxon>Comamonadaceae</taxon>
        <taxon>Comamonas</taxon>
    </lineage>
</organism>
<reference evidence="5 6" key="1">
    <citation type="journal article" date="2014" name="Genome Announc.">
        <title>Complete Genome Sequence of Polychlorinated Biphenyl Degrader Comamonas testosteroni TK102 (NBRC 109938).</title>
        <authorList>
            <person name="Fukuda K."/>
            <person name="Hosoyama A."/>
            <person name="Tsuchikane K."/>
            <person name="Ohji S."/>
            <person name="Yamazoe A."/>
            <person name="Fujita N."/>
            <person name="Shintani M."/>
            <person name="Kimbara K."/>
        </authorList>
    </citation>
    <scope>NUCLEOTIDE SEQUENCE [LARGE SCALE GENOMIC DNA]</scope>
    <source>
        <strain evidence="5">TK102</strain>
    </source>
</reference>
<evidence type="ECO:0000313" key="6">
    <source>
        <dbReference type="Proteomes" id="UP000028782"/>
    </source>
</evidence>
<dbReference type="PANTHER" id="PTHR47894">
    <property type="entry name" value="HTH-TYPE TRANSCRIPTIONAL REGULATOR GADX"/>
    <property type="match status" value="1"/>
</dbReference>
<keyword evidence="3" id="KW-0804">Transcription</keyword>
<dbReference type="Pfam" id="PF12625">
    <property type="entry name" value="Arabinose_bd"/>
    <property type="match status" value="1"/>
</dbReference>
<protein>
    <submittedName>
        <fullName evidence="5">AraC family transcriptional regulator</fullName>
    </submittedName>
</protein>
<dbReference type="PROSITE" id="PS01124">
    <property type="entry name" value="HTH_ARAC_FAMILY_2"/>
    <property type="match status" value="1"/>
</dbReference>
<dbReference type="GO" id="GO:0003700">
    <property type="term" value="F:DNA-binding transcription factor activity"/>
    <property type="evidence" value="ECO:0007669"/>
    <property type="project" value="InterPro"/>
</dbReference>
<evidence type="ECO:0000256" key="3">
    <source>
        <dbReference type="ARBA" id="ARBA00023163"/>
    </source>
</evidence>
<dbReference type="GeneID" id="94693163"/>
<evidence type="ECO:0000256" key="2">
    <source>
        <dbReference type="ARBA" id="ARBA00023125"/>
    </source>
</evidence>
<evidence type="ECO:0000259" key="4">
    <source>
        <dbReference type="PROSITE" id="PS01124"/>
    </source>
</evidence>
<dbReference type="GO" id="GO:0000976">
    <property type="term" value="F:transcription cis-regulatory region binding"/>
    <property type="evidence" value="ECO:0007669"/>
    <property type="project" value="TreeGrafter"/>
</dbReference>
<accession>A0A076PNU9</accession>
<dbReference type="KEGG" id="ctes:O987_16445"/>
<dbReference type="RefSeq" id="WP_027015141.1">
    <property type="nucleotide sequence ID" value="NZ_CP006704.1"/>
</dbReference>
<name>A0A076PNU9_COMTE</name>
<dbReference type="AlphaFoldDB" id="A0A076PNU9"/>
<feature type="domain" description="HTH araC/xylS-type" evidence="4">
    <location>
        <begin position="241"/>
        <end position="338"/>
    </location>
</feature>
<keyword evidence="1" id="KW-0805">Transcription regulation</keyword>
<keyword evidence="2" id="KW-0238">DNA-binding</keyword>
<sequence length="346" mass="38139">MLQPVFTAPIFAVHGLLDGARGKGLATQEWLKGVLGRAGISESLLELEDSRVTVEQFNALFIAVKDSLNDECLGYLHERPMRPGSFALMVRSAFTAHSLSCALRRLSESFALLQDDVTLVPVTEGALGGFALEMRGGPGAHAEFLHAHLLRVFWRLLLWLHGGRLVPQRFDFNFALPLHAMSYGRIFSGSLCFGQPRTAAWFDADAFKLPVRRDRDALQSFLRATPGNVVGPHLNERSASARVRMVLQLANPEWPDLPVTAQRLHMSVSALQRHLATEGTSFQALKDQLRRDMAIVRLTSSEASLIAIAADLGFTDSTAFQRAFKVWTGSAPGAYRARSRSPQHPT</sequence>
<dbReference type="PANTHER" id="PTHR47894:SF1">
    <property type="entry name" value="HTH-TYPE TRANSCRIPTIONAL REGULATOR VQSM"/>
    <property type="match status" value="1"/>
</dbReference>
<evidence type="ECO:0000313" key="5">
    <source>
        <dbReference type="EMBL" id="AIJ47403.1"/>
    </source>
</evidence>
<evidence type="ECO:0000256" key="1">
    <source>
        <dbReference type="ARBA" id="ARBA00023015"/>
    </source>
</evidence>
<dbReference type="InterPro" id="IPR018060">
    <property type="entry name" value="HTH_AraC"/>
</dbReference>
<dbReference type="Pfam" id="PF12833">
    <property type="entry name" value="HTH_18"/>
    <property type="match status" value="1"/>
</dbReference>
<dbReference type="GO" id="GO:0005829">
    <property type="term" value="C:cytosol"/>
    <property type="evidence" value="ECO:0007669"/>
    <property type="project" value="TreeGrafter"/>
</dbReference>
<dbReference type="Gene3D" id="1.10.10.60">
    <property type="entry name" value="Homeodomain-like"/>
    <property type="match status" value="1"/>
</dbReference>
<dbReference type="Proteomes" id="UP000028782">
    <property type="component" value="Chromosome"/>
</dbReference>
<dbReference type="SUPFAM" id="SSF46689">
    <property type="entry name" value="Homeodomain-like"/>
    <property type="match status" value="1"/>
</dbReference>